<evidence type="ECO:0000256" key="2">
    <source>
        <dbReference type="ARBA" id="ARBA00024481"/>
    </source>
</evidence>
<evidence type="ECO:0000256" key="3">
    <source>
        <dbReference type="SAM" id="MobiDB-lite"/>
    </source>
</evidence>
<feature type="domain" description="RNA 3'-terminal phosphate cyclase" evidence="4">
    <location>
        <begin position="9"/>
        <end position="41"/>
    </location>
</feature>
<dbReference type="Proteomes" id="UP001273531">
    <property type="component" value="Unassembled WGS sequence"/>
</dbReference>
<organism evidence="5 6">
    <name type="scientific">Sphingomonas agrestis</name>
    <dbReference type="NCBI Taxonomy" id="3080540"/>
    <lineage>
        <taxon>Bacteria</taxon>
        <taxon>Pseudomonadati</taxon>
        <taxon>Pseudomonadota</taxon>
        <taxon>Alphaproteobacteria</taxon>
        <taxon>Sphingomonadales</taxon>
        <taxon>Sphingomonadaceae</taxon>
        <taxon>Sphingomonas</taxon>
    </lineage>
</organism>
<evidence type="ECO:0000259" key="4">
    <source>
        <dbReference type="Pfam" id="PF01137"/>
    </source>
</evidence>
<sequence>MIIIDGSEGEGGGQVVRNSCALSLFTGQPFRITNARGKRENCQSTDRPTLVEFSKEVRNCCIRHSRKMPVLLRLPGQSFGKRSHGGFDRTKALRVRPIQNSADALPYSPGGFSQIGASTSRMRGPSISLTGRSPILGKA</sequence>
<accession>A0ABU3YCT2</accession>
<dbReference type="EMBL" id="JAWJEJ010000002">
    <property type="protein sequence ID" value="MDV3459189.1"/>
    <property type="molecule type" value="Genomic_DNA"/>
</dbReference>
<evidence type="ECO:0000256" key="1">
    <source>
        <dbReference type="ARBA" id="ARBA00012725"/>
    </source>
</evidence>
<dbReference type="Gene3D" id="3.65.10.20">
    <property type="entry name" value="RNA 3'-terminal phosphate cyclase domain"/>
    <property type="match status" value="1"/>
</dbReference>
<comment type="caution">
    <text evidence="5">The sequence shown here is derived from an EMBL/GenBank/DDBJ whole genome shotgun (WGS) entry which is preliminary data.</text>
</comment>
<reference evidence="5 6" key="1">
    <citation type="submission" date="2023-10" db="EMBL/GenBank/DDBJ databases">
        <title>Sphingomonas sp. HF-S4 16S ribosomal RNA gene Genome sequencing and assembly.</title>
        <authorList>
            <person name="Lee H."/>
        </authorList>
    </citation>
    <scope>NUCLEOTIDE SEQUENCE [LARGE SCALE GENOMIC DNA]</scope>
    <source>
        <strain evidence="5 6">HF-S4</strain>
    </source>
</reference>
<proteinExistence type="predicted"/>
<dbReference type="InterPro" id="IPR013792">
    <property type="entry name" value="RNA3'P_cycl/enolpyr_Trfase_a/b"/>
</dbReference>
<protein>
    <recommendedName>
        <fullName evidence="1">RNA 3'-terminal-phosphate cyclase (ATP)</fullName>
        <ecNumber evidence="1">6.5.1.4</ecNumber>
    </recommendedName>
</protein>
<feature type="compositionally biased region" description="Polar residues" evidence="3">
    <location>
        <begin position="116"/>
        <end position="131"/>
    </location>
</feature>
<dbReference type="EC" id="6.5.1.4" evidence="1"/>
<comment type="catalytic activity">
    <reaction evidence="2">
        <text>a 3'-end 3'-phospho-ribonucleotide-RNA + ATP = a 3'-end 2',3'-cyclophospho-ribonucleotide-RNA + AMP + diphosphate</text>
        <dbReference type="Rhea" id="RHEA:23976"/>
        <dbReference type="Rhea" id="RHEA-COMP:10463"/>
        <dbReference type="Rhea" id="RHEA-COMP:10464"/>
        <dbReference type="ChEBI" id="CHEBI:30616"/>
        <dbReference type="ChEBI" id="CHEBI:33019"/>
        <dbReference type="ChEBI" id="CHEBI:83062"/>
        <dbReference type="ChEBI" id="CHEBI:83064"/>
        <dbReference type="ChEBI" id="CHEBI:456215"/>
        <dbReference type="EC" id="6.5.1.4"/>
    </reaction>
</comment>
<evidence type="ECO:0000313" key="5">
    <source>
        <dbReference type="EMBL" id="MDV3459189.1"/>
    </source>
</evidence>
<feature type="region of interest" description="Disordered" evidence="3">
    <location>
        <begin position="116"/>
        <end position="139"/>
    </location>
</feature>
<dbReference type="SUPFAM" id="SSF55205">
    <property type="entry name" value="EPT/RTPC-like"/>
    <property type="match status" value="1"/>
</dbReference>
<keyword evidence="6" id="KW-1185">Reference proteome</keyword>
<dbReference type="Pfam" id="PF01137">
    <property type="entry name" value="RTC"/>
    <property type="match status" value="1"/>
</dbReference>
<name>A0ABU3YCT2_9SPHN</name>
<dbReference type="InterPro" id="IPR023797">
    <property type="entry name" value="RNA3'_phos_cyclase_dom"/>
</dbReference>
<dbReference type="RefSeq" id="WP_317228343.1">
    <property type="nucleotide sequence ID" value="NZ_JAWJEJ010000002.1"/>
</dbReference>
<evidence type="ECO:0000313" key="6">
    <source>
        <dbReference type="Proteomes" id="UP001273531"/>
    </source>
</evidence>
<gene>
    <name evidence="5" type="ORF">RZN05_19490</name>
</gene>
<dbReference type="InterPro" id="IPR037136">
    <property type="entry name" value="RNA3'_phos_cyclase_dom_sf"/>
</dbReference>